<feature type="compositionally biased region" description="Basic and acidic residues" evidence="1">
    <location>
        <begin position="13"/>
        <end position="25"/>
    </location>
</feature>
<accession>A0ABP7SEF7</accession>
<keyword evidence="3" id="KW-1185">Reference proteome</keyword>
<comment type="caution">
    <text evidence="2">The sequence shown here is derived from an EMBL/GenBank/DDBJ whole genome shotgun (WGS) entry which is preliminary data.</text>
</comment>
<evidence type="ECO:0000313" key="3">
    <source>
        <dbReference type="Proteomes" id="UP001501747"/>
    </source>
</evidence>
<proteinExistence type="predicted"/>
<sequence length="188" mass="20986">MSSNSNRARKRAIRAEMDKTGDNHTRAAHTASGRPSVQLRAVCFTCRRNIPAGGGAIHIAMYEVQQVERARAAAQKQREAKAAEEGPLGGGISMADLLDESEPEDAQWQVHCDECNPHRDDGCDGCYWFAVERCSTWAQLVEWTVHLAEKEWVLTATNWLQFIRATAHGESEIGLICRRADRYKDTAC</sequence>
<dbReference type="EMBL" id="BAABAL010000012">
    <property type="protein sequence ID" value="GAA4010668.1"/>
    <property type="molecule type" value="Genomic_DNA"/>
</dbReference>
<gene>
    <name evidence="2" type="ORF">GCM10022247_36120</name>
</gene>
<evidence type="ECO:0000256" key="1">
    <source>
        <dbReference type="SAM" id="MobiDB-lite"/>
    </source>
</evidence>
<protein>
    <submittedName>
        <fullName evidence="2">Uncharacterized protein</fullName>
    </submittedName>
</protein>
<reference evidence="3" key="1">
    <citation type="journal article" date="2019" name="Int. J. Syst. Evol. Microbiol.">
        <title>The Global Catalogue of Microorganisms (GCM) 10K type strain sequencing project: providing services to taxonomists for standard genome sequencing and annotation.</title>
        <authorList>
            <consortium name="The Broad Institute Genomics Platform"/>
            <consortium name="The Broad Institute Genome Sequencing Center for Infectious Disease"/>
            <person name="Wu L."/>
            <person name="Ma J."/>
        </authorList>
    </citation>
    <scope>NUCLEOTIDE SEQUENCE [LARGE SCALE GENOMIC DNA]</scope>
    <source>
        <strain evidence="3">JCM 17342</strain>
    </source>
</reference>
<feature type="region of interest" description="Disordered" evidence="1">
    <location>
        <begin position="1"/>
        <end position="32"/>
    </location>
</feature>
<dbReference type="RefSeq" id="WP_344876195.1">
    <property type="nucleotide sequence ID" value="NZ_BAABAL010000012.1"/>
</dbReference>
<name>A0ABP7SEF7_9PSEU</name>
<organism evidence="2 3">
    <name type="scientific">Allokutzneria multivorans</name>
    <dbReference type="NCBI Taxonomy" id="1142134"/>
    <lineage>
        <taxon>Bacteria</taxon>
        <taxon>Bacillati</taxon>
        <taxon>Actinomycetota</taxon>
        <taxon>Actinomycetes</taxon>
        <taxon>Pseudonocardiales</taxon>
        <taxon>Pseudonocardiaceae</taxon>
        <taxon>Allokutzneria</taxon>
    </lineage>
</organism>
<dbReference type="Proteomes" id="UP001501747">
    <property type="component" value="Unassembled WGS sequence"/>
</dbReference>
<evidence type="ECO:0000313" key="2">
    <source>
        <dbReference type="EMBL" id="GAA4010668.1"/>
    </source>
</evidence>